<dbReference type="PANTHER" id="PTHR30309:SF0">
    <property type="entry name" value="GLYCEROL-3-PHOSPHATE ACYLTRANSFERASE-RELATED"/>
    <property type="match status" value="1"/>
</dbReference>
<dbReference type="Proteomes" id="UP000003100">
    <property type="component" value="Unassembled WGS sequence"/>
</dbReference>
<keyword evidence="5 10" id="KW-1133">Transmembrane helix</keyword>
<accession>C0CHJ4</accession>
<reference evidence="11 12" key="1">
    <citation type="submission" date="2009-01" db="EMBL/GenBank/DDBJ databases">
        <authorList>
            <person name="Fulton L."/>
            <person name="Clifton S."/>
            <person name="Fulton B."/>
            <person name="Xu J."/>
            <person name="Minx P."/>
            <person name="Pepin K.H."/>
            <person name="Johnson M."/>
            <person name="Bhonagiri V."/>
            <person name="Nash W.E."/>
            <person name="Mardis E.R."/>
            <person name="Wilson R.K."/>
        </authorList>
    </citation>
    <scope>NUCLEOTIDE SEQUENCE [LARGE SCALE GENOMIC DNA]</scope>
    <source>
        <strain evidence="12">DSM 10507 / JCM 14656 / S5a33</strain>
    </source>
</reference>
<comment type="function">
    <text evidence="10">Catalyzes the transfer of an acyl group from acyl-phosphate (acyl-PO(4)) to glycerol-3-phosphate (G3P) to form lysophosphatidic acid (LPA). This enzyme utilizes acyl-phosphate as fatty acyl donor, but not acyl-CoA or acyl-ACP.</text>
</comment>
<dbReference type="PANTHER" id="PTHR30309">
    <property type="entry name" value="INNER MEMBRANE PROTEIN YGIH"/>
    <property type="match status" value="1"/>
</dbReference>
<keyword evidence="1 10" id="KW-1003">Cell membrane</keyword>
<evidence type="ECO:0000256" key="1">
    <source>
        <dbReference type="ARBA" id="ARBA00022475"/>
    </source>
</evidence>
<evidence type="ECO:0000256" key="5">
    <source>
        <dbReference type="ARBA" id="ARBA00022989"/>
    </source>
</evidence>
<feature type="transmembrane region" description="Helical" evidence="10">
    <location>
        <begin position="117"/>
        <end position="140"/>
    </location>
</feature>
<dbReference type="InterPro" id="IPR003811">
    <property type="entry name" value="G3P_acylTferase_PlsY"/>
</dbReference>
<evidence type="ECO:0000256" key="2">
    <source>
        <dbReference type="ARBA" id="ARBA00022516"/>
    </source>
</evidence>
<evidence type="ECO:0000256" key="8">
    <source>
        <dbReference type="ARBA" id="ARBA00023209"/>
    </source>
</evidence>
<feature type="transmembrane region" description="Helical" evidence="10">
    <location>
        <begin position="147"/>
        <end position="168"/>
    </location>
</feature>
<dbReference type="Pfam" id="PF02660">
    <property type="entry name" value="G3P_acyltransf"/>
    <property type="match status" value="1"/>
</dbReference>
<keyword evidence="4 10" id="KW-0812">Transmembrane</keyword>
<keyword evidence="6 10" id="KW-0443">Lipid metabolism</keyword>
<comment type="pathway">
    <text evidence="10">Lipid metabolism; phospholipid metabolism.</text>
</comment>
<evidence type="ECO:0000313" key="12">
    <source>
        <dbReference type="Proteomes" id="UP000003100"/>
    </source>
</evidence>
<comment type="similarity">
    <text evidence="10">Belongs to the PlsY family.</text>
</comment>
<keyword evidence="8 10" id="KW-0594">Phospholipid biosynthesis</keyword>
<comment type="catalytic activity">
    <reaction evidence="10">
        <text>an acyl phosphate + sn-glycerol 3-phosphate = a 1-acyl-sn-glycero-3-phosphate + phosphate</text>
        <dbReference type="Rhea" id="RHEA:34075"/>
        <dbReference type="ChEBI" id="CHEBI:43474"/>
        <dbReference type="ChEBI" id="CHEBI:57597"/>
        <dbReference type="ChEBI" id="CHEBI:57970"/>
        <dbReference type="ChEBI" id="CHEBI:59918"/>
        <dbReference type="EC" id="2.3.1.275"/>
    </reaction>
</comment>
<dbReference type="NCBIfam" id="TIGR00023">
    <property type="entry name" value="glycerol-3-phosphate 1-O-acyltransferase PlsY"/>
    <property type="match status" value="1"/>
</dbReference>
<name>C0CHJ4_BLAHS</name>
<dbReference type="SMART" id="SM01207">
    <property type="entry name" value="G3P_acyltransf"/>
    <property type="match status" value="1"/>
</dbReference>
<dbReference type="GO" id="GO:0008654">
    <property type="term" value="P:phospholipid biosynthetic process"/>
    <property type="evidence" value="ECO:0007669"/>
    <property type="project" value="UniProtKB-UniRule"/>
</dbReference>
<keyword evidence="9 10" id="KW-1208">Phospholipid metabolism</keyword>
<dbReference type="UniPathway" id="UPA00085"/>
<proteinExistence type="inferred from homology"/>
<keyword evidence="2 10" id="KW-0444">Lipid biosynthesis</keyword>
<feature type="transmembrane region" description="Helical" evidence="10">
    <location>
        <begin position="174"/>
        <end position="192"/>
    </location>
</feature>
<dbReference type="HAMAP" id="MF_01043">
    <property type="entry name" value="PlsY"/>
    <property type="match status" value="1"/>
</dbReference>
<feature type="transmembrane region" description="Helical" evidence="10">
    <location>
        <begin position="83"/>
        <end position="105"/>
    </location>
</feature>
<dbReference type="AlphaFoldDB" id="C0CHJ4"/>
<comment type="subcellular location">
    <subcellularLocation>
        <location evidence="10">Cell membrane</location>
        <topology evidence="10">Multi-pass membrane protein</topology>
    </subcellularLocation>
</comment>
<sequence>MILERVICVAIGYLFGLFQTSYLYGRANHMDIREHGSGNAGTTNALRTMGKKAGALTLLGDCLKCVLAIWVVRILYRGDHADILPLLSMYAGAGCILGHNFPIYLNFRGGKGVAASVGLVLALDWRVFVICAVVFFTLYFTTHYVSLCSISAYLVALIVMSIFGWLGYYGMETARVWEMDGVLACLTALAIFRHRQNIRRLLNGNENKIFLKKGKKA</sequence>
<evidence type="ECO:0000256" key="4">
    <source>
        <dbReference type="ARBA" id="ARBA00022692"/>
    </source>
</evidence>
<dbReference type="GO" id="GO:0043772">
    <property type="term" value="F:acyl-phosphate glycerol-3-phosphate acyltransferase activity"/>
    <property type="evidence" value="ECO:0007669"/>
    <property type="project" value="UniProtKB-UniRule"/>
</dbReference>
<dbReference type="eggNOG" id="COG0344">
    <property type="taxonomic scope" value="Bacteria"/>
</dbReference>
<dbReference type="PATRIC" id="fig|476272.21.peg.3313"/>
<evidence type="ECO:0000256" key="10">
    <source>
        <dbReference type="HAMAP-Rule" id="MF_01043"/>
    </source>
</evidence>
<evidence type="ECO:0000256" key="9">
    <source>
        <dbReference type="ARBA" id="ARBA00023264"/>
    </source>
</evidence>
<evidence type="ECO:0000256" key="3">
    <source>
        <dbReference type="ARBA" id="ARBA00022679"/>
    </source>
</evidence>
<evidence type="ECO:0000313" key="11">
    <source>
        <dbReference type="EMBL" id="EEG50793.1"/>
    </source>
</evidence>
<gene>
    <name evidence="10" type="primary">plsY</name>
    <name evidence="11" type="ORF">RUMHYD_00308</name>
</gene>
<keyword evidence="7 10" id="KW-0472">Membrane</keyword>
<comment type="subunit">
    <text evidence="10">Probably interacts with PlsX.</text>
</comment>
<reference evidence="11 12" key="2">
    <citation type="submission" date="2009-02" db="EMBL/GenBank/DDBJ databases">
        <title>Draft genome sequence of Blautia hydrogenotrophica DSM 10507 (Ruminococcus hydrogenotrophicus DSM 10507).</title>
        <authorList>
            <person name="Sudarsanam P."/>
            <person name="Ley R."/>
            <person name="Guruge J."/>
            <person name="Turnbaugh P.J."/>
            <person name="Mahowald M."/>
            <person name="Liep D."/>
            <person name="Gordon J."/>
        </authorList>
    </citation>
    <scope>NUCLEOTIDE SEQUENCE [LARGE SCALE GENOMIC DNA]</scope>
    <source>
        <strain evidence="12">DSM 10507 / JCM 14656 / S5a33</strain>
    </source>
</reference>
<evidence type="ECO:0000256" key="7">
    <source>
        <dbReference type="ARBA" id="ARBA00023136"/>
    </source>
</evidence>
<evidence type="ECO:0000256" key="6">
    <source>
        <dbReference type="ARBA" id="ARBA00023098"/>
    </source>
</evidence>
<keyword evidence="12" id="KW-1185">Reference proteome</keyword>
<protein>
    <recommendedName>
        <fullName evidence="10">Glycerol-3-phosphate acyltransferase</fullName>
    </recommendedName>
    <alternativeName>
        <fullName evidence="10">Acyl-PO4 G3P acyltransferase</fullName>
    </alternativeName>
    <alternativeName>
        <fullName evidence="10">Acyl-phosphate--glycerol-3-phosphate acyltransferase</fullName>
    </alternativeName>
    <alternativeName>
        <fullName evidence="10">G3P acyltransferase</fullName>
        <shortName evidence="10">GPAT</shortName>
        <ecNumber evidence="10">2.3.1.275</ecNumber>
    </alternativeName>
    <alternativeName>
        <fullName evidence="10">Lysophosphatidic acid synthase</fullName>
        <shortName evidence="10">LPA synthase</shortName>
    </alternativeName>
</protein>
<dbReference type="EC" id="2.3.1.275" evidence="10"/>
<dbReference type="EMBL" id="ACBZ01000009">
    <property type="protein sequence ID" value="EEG50793.1"/>
    <property type="molecule type" value="Genomic_DNA"/>
</dbReference>
<feature type="transmembrane region" description="Helical" evidence="10">
    <location>
        <begin position="7"/>
        <end position="25"/>
    </location>
</feature>
<keyword evidence="3 10" id="KW-0808">Transferase</keyword>
<feature type="transmembrane region" description="Helical" evidence="10">
    <location>
        <begin position="53"/>
        <end position="76"/>
    </location>
</feature>
<organism evidence="11 12">
    <name type="scientific">Blautia hydrogenotrophica (strain DSM 10507 / JCM 14656 / S5a33)</name>
    <name type="common">Ruminococcus hydrogenotrophicus</name>
    <dbReference type="NCBI Taxonomy" id="476272"/>
    <lineage>
        <taxon>Bacteria</taxon>
        <taxon>Bacillati</taxon>
        <taxon>Bacillota</taxon>
        <taxon>Clostridia</taxon>
        <taxon>Lachnospirales</taxon>
        <taxon>Lachnospiraceae</taxon>
        <taxon>Blautia</taxon>
    </lineage>
</organism>
<dbReference type="GO" id="GO:0005886">
    <property type="term" value="C:plasma membrane"/>
    <property type="evidence" value="ECO:0007669"/>
    <property type="project" value="UniProtKB-SubCell"/>
</dbReference>
<dbReference type="HOGENOM" id="CLU_081254_3_0_9"/>